<keyword evidence="2" id="KW-0472">Membrane</keyword>
<evidence type="ECO:0000313" key="4">
    <source>
        <dbReference type="Proteomes" id="UP000215506"/>
    </source>
</evidence>
<reference evidence="3 4" key="1">
    <citation type="submission" date="2017-07" db="EMBL/GenBank/DDBJ databases">
        <title>First draft Genome Sequence of Nocardia cerradoensis isolated from human infection.</title>
        <authorList>
            <person name="Carrasco G."/>
        </authorList>
    </citation>
    <scope>NUCLEOTIDE SEQUENCE [LARGE SCALE GENOMIC DNA]</scope>
    <source>
        <strain evidence="3 4">CNM20130759</strain>
    </source>
</reference>
<keyword evidence="2" id="KW-1133">Transmembrane helix</keyword>
<feature type="transmembrane region" description="Helical" evidence="2">
    <location>
        <begin position="46"/>
        <end position="67"/>
    </location>
</feature>
<evidence type="ECO:0008006" key="5">
    <source>
        <dbReference type="Google" id="ProtNLM"/>
    </source>
</evidence>
<dbReference type="EMBL" id="NGAF01000014">
    <property type="protein sequence ID" value="OXR42333.1"/>
    <property type="molecule type" value="Genomic_DNA"/>
</dbReference>
<dbReference type="AlphaFoldDB" id="A0A231H0G1"/>
<dbReference type="RefSeq" id="WP_083904177.1">
    <property type="nucleotide sequence ID" value="NZ_JAAXOR010000004.1"/>
</dbReference>
<evidence type="ECO:0000256" key="2">
    <source>
        <dbReference type="SAM" id="Phobius"/>
    </source>
</evidence>
<proteinExistence type="predicted"/>
<feature type="region of interest" description="Disordered" evidence="1">
    <location>
        <begin position="1"/>
        <end position="38"/>
    </location>
</feature>
<keyword evidence="2" id="KW-0812">Transmembrane</keyword>
<gene>
    <name evidence="3" type="ORF">B7C42_05532</name>
</gene>
<evidence type="ECO:0000313" key="3">
    <source>
        <dbReference type="EMBL" id="OXR42333.1"/>
    </source>
</evidence>
<feature type="compositionally biased region" description="Low complexity" evidence="1">
    <location>
        <begin position="18"/>
        <end position="31"/>
    </location>
</feature>
<name>A0A231H0G1_9NOCA</name>
<comment type="caution">
    <text evidence="3">The sequence shown here is derived from an EMBL/GenBank/DDBJ whole genome shotgun (WGS) entry which is preliminary data.</text>
</comment>
<evidence type="ECO:0000256" key="1">
    <source>
        <dbReference type="SAM" id="MobiDB-lite"/>
    </source>
</evidence>
<protein>
    <recommendedName>
        <fullName evidence="5">DUF4307 domain-containing protein</fullName>
    </recommendedName>
</protein>
<sequence>MSEAAPQSDRTDPDGRTADAATGATAAGSDRVSNRYGTGPVRNRRWVPIALGIVVVILGLIVAYVGYRQYGPKDIEPDQLGYDVVDDSTLTVHFKLTRKNPEQPVVCLVRGMDTEGSEIGRREVLIPGSDSGTVELTTTVRTTARPANGNIYGCSDQVPAYLKAG</sequence>
<dbReference type="Pfam" id="PF14155">
    <property type="entry name" value="DUF4307"/>
    <property type="match status" value="1"/>
</dbReference>
<organism evidence="3 4">
    <name type="scientific">Nocardia cerradoensis</name>
    <dbReference type="NCBI Taxonomy" id="85688"/>
    <lineage>
        <taxon>Bacteria</taxon>
        <taxon>Bacillati</taxon>
        <taxon>Actinomycetota</taxon>
        <taxon>Actinomycetes</taxon>
        <taxon>Mycobacteriales</taxon>
        <taxon>Nocardiaceae</taxon>
        <taxon>Nocardia</taxon>
    </lineage>
</organism>
<dbReference type="InterPro" id="IPR025443">
    <property type="entry name" value="DUF4307"/>
</dbReference>
<dbReference type="Proteomes" id="UP000215506">
    <property type="component" value="Unassembled WGS sequence"/>
</dbReference>
<keyword evidence="4" id="KW-1185">Reference proteome</keyword>
<accession>A0A231H0G1</accession>